<dbReference type="RefSeq" id="WP_041645227.1">
    <property type="nucleotide sequence ID" value="NZ_AP025160.1"/>
</dbReference>
<protein>
    <submittedName>
        <fullName evidence="2">Porin</fullName>
    </submittedName>
</protein>
<dbReference type="OrthoDB" id="5291529at2"/>
<name>A0A2W1KM55_ACIFR</name>
<reference evidence="2 3" key="1">
    <citation type="submission" date="2018-06" db="EMBL/GenBank/DDBJ databases">
        <title>Draft sequence of Acidithiobacillus ferrooxidans CCM 4253.</title>
        <authorList>
            <person name="Moya-Beltran A."/>
            <person name="Castro M."/>
            <person name="Covarrubias P.C."/>
            <person name="Issotta F."/>
            <person name="Janiczek O."/>
            <person name="Mandl M."/>
            <person name="Kucera J."/>
            <person name="Quatrini R."/>
        </authorList>
    </citation>
    <scope>NUCLEOTIDE SEQUENCE [LARGE SCALE GENOMIC DNA]</scope>
    <source>
        <strain evidence="2 3">CCM 4253</strain>
    </source>
</reference>
<comment type="caution">
    <text evidence="2">The sequence shown here is derived from an EMBL/GenBank/DDBJ whole genome shotgun (WGS) entry which is preliminary data.</text>
</comment>
<feature type="chain" id="PRO_5016008086" evidence="1">
    <location>
        <begin position="31"/>
        <end position="452"/>
    </location>
</feature>
<sequence length="452" mass="49976">MGKRKQPKKYAIYAVAVAVLAAGSIDSAAAANWFKLEGISPVQAPLLNFSGFFIPLYKYMNGTAAENGQTPRFNLVAPQDTSSKSFNILFAHIMLRGNINKHISYMLAGEFGNNQFTHVGGNYTPQLMDAHATFSYVPGARFEVGIIRAPGPEEDMQGYPNFAFGFNYSTVVQQLMLQPFYSTNTNYGSGPYESYSVPGKNIMGNNAFRYPGAEVMDWFRAGNMEYAYGVMVGNFGPLVATNTSSGALVAARLQASYILKGFGPIHGPFRSDVTGFLWYQHANPIFNGQSYSMTRDGLGLTYTQGYMHRWGRWLKFEYIRGSGMIDAPAVFNAYAGAAPTLTDAQVYPGSQNTAKGYYVSGGFFVTNRLEFDLRYDFYDRLPNVATQERIFKTWAIGGQYHITKSTRIMVDYFVRSVKIPDLSGIPPAQRVLPQSVADAADNEFAVTAFIAF</sequence>
<evidence type="ECO:0000313" key="3">
    <source>
        <dbReference type="Proteomes" id="UP000248886"/>
    </source>
</evidence>
<feature type="signal peptide" evidence="1">
    <location>
        <begin position="1"/>
        <end position="30"/>
    </location>
</feature>
<dbReference type="EMBL" id="QKQP01000006">
    <property type="protein sequence ID" value="PZD80387.1"/>
    <property type="molecule type" value="Genomic_DNA"/>
</dbReference>
<proteinExistence type="predicted"/>
<evidence type="ECO:0000256" key="1">
    <source>
        <dbReference type="SAM" id="SignalP"/>
    </source>
</evidence>
<evidence type="ECO:0000313" key="2">
    <source>
        <dbReference type="EMBL" id="PZD80387.1"/>
    </source>
</evidence>
<gene>
    <name evidence="2" type="ORF">DN052_12880</name>
</gene>
<dbReference type="InterPro" id="IPR023614">
    <property type="entry name" value="Porin_dom_sf"/>
</dbReference>
<dbReference type="Proteomes" id="UP000248886">
    <property type="component" value="Unassembled WGS sequence"/>
</dbReference>
<keyword evidence="1" id="KW-0732">Signal</keyword>
<organism evidence="2 3">
    <name type="scientific">Acidithiobacillus ferrooxidans</name>
    <name type="common">Thiobacillus ferrooxidans</name>
    <dbReference type="NCBI Taxonomy" id="920"/>
    <lineage>
        <taxon>Bacteria</taxon>
        <taxon>Pseudomonadati</taxon>
        <taxon>Pseudomonadota</taxon>
        <taxon>Acidithiobacillia</taxon>
        <taxon>Acidithiobacillales</taxon>
        <taxon>Acidithiobacillaceae</taxon>
        <taxon>Acidithiobacillus</taxon>
    </lineage>
</organism>
<dbReference type="Gene3D" id="2.40.160.10">
    <property type="entry name" value="Porin"/>
    <property type="match status" value="1"/>
</dbReference>
<accession>A0A2W1KM55</accession>
<dbReference type="AlphaFoldDB" id="A0A2W1KM55"/>
<dbReference type="GeneID" id="65279429"/>